<reference evidence="6 7" key="1">
    <citation type="submission" date="2018-11" db="EMBL/GenBank/DDBJ databases">
        <title>Genomes From Bacteria Associated with the Canine Oral Cavity: a Test Case for Automated Genome-Based Taxonomic Assignment.</title>
        <authorList>
            <person name="Coil D.A."/>
            <person name="Jospin G."/>
            <person name="Darling A.E."/>
            <person name="Wallis C."/>
            <person name="Davis I.J."/>
            <person name="Harris S."/>
            <person name="Eisen J.A."/>
            <person name="Holcombe L.J."/>
            <person name="O'Flynn C."/>
        </authorList>
    </citation>
    <scope>NUCLEOTIDE SEQUENCE [LARGE SCALE GENOMIC DNA]</scope>
    <source>
        <strain evidence="6 7">OH4621_COT-116</strain>
    </source>
</reference>
<comment type="cofactor">
    <cofactor evidence="1">
        <name>FMN</name>
        <dbReference type="ChEBI" id="CHEBI:58210"/>
    </cofactor>
</comment>
<dbReference type="Gene3D" id="2.30.110.10">
    <property type="entry name" value="Electron Transport, Fmn-binding Protein, Chain A"/>
    <property type="match status" value="1"/>
</dbReference>
<comment type="similarity">
    <text evidence="4">Belongs to the flavoredoxin family.</text>
</comment>
<dbReference type="STRING" id="1123309.GCA_000377005_00839"/>
<dbReference type="PANTHER" id="PTHR33798:SF5">
    <property type="entry name" value="FLAVIN REDUCTASE LIKE DOMAIN-CONTAINING PROTEIN"/>
    <property type="match status" value="1"/>
</dbReference>
<organism evidence="6 7">
    <name type="scientific">Streptococcus minor</name>
    <dbReference type="NCBI Taxonomy" id="229549"/>
    <lineage>
        <taxon>Bacteria</taxon>
        <taxon>Bacillati</taxon>
        <taxon>Bacillota</taxon>
        <taxon>Bacilli</taxon>
        <taxon>Lactobacillales</taxon>
        <taxon>Streptococcaceae</taxon>
        <taxon>Streptococcus</taxon>
    </lineage>
</organism>
<dbReference type="EMBL" id="RQZA01000004">
    <property type="protein sequence ID" value="RRD31390.1"/>
    <property type="molecule type" value="Genomic_DNA"/>
</dbReference>
<accession>A0A3P1VD75</accession>
<dbReference type="InterPro" id="IPR002563">
    <property type="entry name" value="Flavin_Rdtase-like_dom"/>
</dbReference>
<dbReference type="GO" id="GO:0016646">
    <property type="term" value="F:oxidoreductase activity, acting on the CH-NH group of donors, NAD or NADP as acceptor"/>
    <property type="evidence" value="ECO:0007669"/>
    <property type="project" value="UniProtKB-ARBA"/>
</dbReference>
<dbReference type="PANTHER" id="PTHR33798">
    <property type="entry name" value="FLAVOPROTEIN OXYGENASE"/>
    <property type="match status" value="1"/>
</dbReference>
<evidence type="ECO:0000256" key="3">
    <source>
        <dbReference type="ARBA" id="ARBA00022643"/>
    </source>
</evidence>
<keyword evidence="3" id="KW-0288">FMN</keyword>
<sequence>MLEYTFAQLSKKEKYNLLIGSVIPRPVLFLTSVDQNGVVNAAPFSFFNLVSYDPAILMVSVQRKEGQMKDTARNIVEQGEAVGHVLSHSILEEVNKTAQPLPQGKSEIELTQLNILASKIVAVPRVQEAKIAYELSLYKHDTIVSEDGEVVADVLYLQVLHMHVDESVKKDTHILPTELAPISRLAGANYSTLGEIITLERPN</sequence>
<dbReference type="SUPFAM" id="SSF50475">
    <property type="entry name" value="FMN-binding split barrel"/>
    <property type="match status" value="1"/>
</dbReference>
<evidence type="ECO:0000313" key="6">
    <source>
        <dbReference type="EMBL" id="RRD31390.1"/>
    </source>
</evidence>
<evidence type="ECO:0000259" key="5">
    <source>
        <dbReference type="SMART" id="SM00903"/>
    </source>
</evidence>
<dbReference type="AlphaFoldDB" id="A0A3P1VD75"/>
<gene>
    <name evidence="6" type="ORF">EII38_06310</name>
</gene>
<evidence type="ECO:0000256" key="2">
    <source>
        <dbReference type="ARBA" id="ARBA00022630"/>
    </source>
</evidence>
<comment type="caution">
    <text evidence="6">The sequence shown here is derived from an EMBL/GenBank/DDBJ whole genome shotgun (WGS) entry which is preliminary data.</text>
</comment>
<protein>
    <submittedName>
        <fullName evidence="6">Flavin reductase family protein</fullName>
    </submittedName>
</protein>
<proteinExistence type="inferred from homology"/>
<keyword evidence="7" id="KW-1185">Reference proteome</keyword>
<evidence type="ECO:0000256" key="1">
    <source>
        <dbReference type="ARBA" id="ARBA00001917"/>
    </source>
</evidence>
<evidence type="ECO:0000313" key="7">
    <source>
        <dbReference type="Proteomes" id="UP000281771"/>
    </source>
</evidence>
<dbReference type="GO" id="GO:0010181">
    <property type="term" value="F:FMN binding"/>
    <property type="evidence" value="ECO:0007669"/>
    <property type="project" value="InterPro"/>
</dbReference>
<dbReference type="SMART" id="SM00903">
    <property type="entry name" value="Flavin_Reduct"/>
    <property type="match status" value="1"/>
</dbReference>
<name>A0A3P1VD75_9STRE</name>
<dbReference type="Proteomes" id="UP000281771">
    <property type="component" value="Unassembled WGS sequence"/>
</dbReference>
<dbReference type="InterPro" id="IPR012349">
    <property type="entry name" value="Split_barrel_FMN-bd"/>
</dbReference>
<keyword evidence="2" id="KW-0285">Flavoprotein</keyword>
<dbReference type="Pfam" id="PF01613">
    <property type="entry name" value="Flavin_Reduct"/>
    <property type="match status" value="1"/>
</dbReference>
<feature type="domain" description="Flavin reductase like" evidence="5">
    <location>
        <begin position="20"/>
        <end position="173"/>
    </location>
</feature>
<evidence type="ECO:0000256" key="4">
    <source>
        <dbReference type="ARBA" id="ARBA00038054"/>
    </source>
</evidence>
<dbReference type="RefSeq" id="WP_124776941.1">
    <property type="nucleotide sequence ID" value="NZ_RQZA01000004.1"/>
</dbReference>